<dbReference type="VEuPathDB" id="FungiDB:AMAG_17348"/>
<evidence type="ECO:0000256" key="1">
    <source>
        <dbReference type="ARBA" id="ARBA00001933"/>
    </source>
</evidence>
<keyword evidence="5" id="KW-0663">Pyridoxal phosphate</keyword>
<proteinExistence type="inferred from homology"/>
<dbReference type="OMA" id="HAKRDVF"/>
<dbReference type="EMBL" id="GG745389">
    <property type="protein sequence ID" value="KNE73151.1"/>
    <property type="molecule type" value="Genomic_DNA"/>
</dbReference>
<dbReference type="InterPro" id="IPR004839">
    <property type="entry name" value="Aminotransferase_I/II_large"/>
</dbReference>
<dbReference type="STRING" id="578462.A0A0L0TER7"/>
<dbReference type="GO" id="GO:1901605">
    <property type="term" value="P:alpha-amino acid metabolic process"/>
    <property type="evidence" value="ECO:0007669"/>
    <property type="project" value="TreeGrafter"/>
</dbReference>
<evidence type="ECO:0000313" key="9">
    <source>
        <dbReference type="Proteomes" id="UP000054350"/>
    </source>
</evidence>
<reference evidence="8 9" key="1">
    <citation type="submission" date="2009-11" db="EMBL/GenBank/DDBJ databases">
        <title>Annotation of Allomyces macrogynus ATCC 38327.</title>
        <authorList>
            <consortium name="The Broad Institute Genome Sequencing Platform"/>
            <person name="Russ C."/>
            <person name="Cuomo C."/>
            <person name="Burger G."/>
            <person name="Gray M.W."/>
            <person name="Holland P.W.H."/>
            <person name="King N."/>
            <person name="Lang F.B.F."/>
            <person name="Roger A.J."/>
            <person name="Ruiz-Trillo I."/>
            <person name="Young S.K."/>
            <person name="Zeng Q."/>
            <person name="Gargeya S."/>
            <person name="Fitzgerald M."/>
            <person name="Haas B."/>
            <person name="Abouelleil A."/>
            <person name="Alvarado L."/>
            <person name="Arachchi H.M."/>
            <person name="Berlin A."/>
            <person name="Chapman S.B."/>
            <person name="Gearin G."/>
            <person name="Goldberg J."/>
            <person name="Griggs A."/>
            <person name="Gujja S."/>
            <person name="Hansen M."/>
            <person name="Heiman D."/>
            <person name="Howarth C."/>
            <person name="Larimer J."/>
            <person name="Lui A."/>
            <person name="MacDonald P.J.P."/>
            <person name="McCowen C."/>
            <person name="Montmayeur A."/>
            <person name="Murphy C."/>
            <person name="Neiman D."/>
            <person name="Pearson M."/>
            <person name="Priest M."/>
            <person name="Roberts A."/>
            <person name="Saif S."/>
            <person name="Shea T."/>
            <person name="Sisk P."/>
            <person name="Stolte C."/>
            <person name="Sykes S."/>
            <person name="Wortman J."/>
            <person name="Nusbaum C."/>
            <person name="Birren B."/>
        </authorList>
    </citation>
    <scope>NUCLEOTIDE SEQUENCE [LARGE SCALE GENOMIC DNA]</scope>
    <source>
        <strain evidence="8 9">ATCC 38327</strain>
    </source>
</reference>
<gene>
    <name evidence="8" type="ORF">AMAG_17348</name>
</gene>
<dbReference type="GO" id="GO:0030170">
    <property type="term" value="F:pyridoxal phosphate binding"/>
    <property type="evidence" value="ECO:0007669"/>
    <property type="project" value="InterPro"/>
</dbReference>
<evidence type="ECO:0000256" key="4">
    <source>
        <dbReference type="ARBA" id="ARBA00022679"/>
    </source>
</evidence>
<protein>
    <recommendedName>
        <fullName evidence="7">Aminotransferase class I/classII large domain-containing protein</fullName>
    </recommendedName>
</protein>
<dbReference type="InterPro" id="IPR015421">
    <property type="entry name" value="PyrdxlP-dep_Trfase_major"/>
</dbReference>
<dbReference type="InterPro" id="IPR050859">
    <property type="entry name" value="Class-I_PLP-dep_aminotransf"/>
</dbReference>
<organism evidence="8 9">
    <name type="scientific">Allomyces macrogynus (strain ATCC 38327)</name>
    <name type="common">Allomyces javanicus var. macrogynus</name>
    <dbReference type="NCBI Taxonomy" id="578462"/>
    <lineage>
        <taxon>Eukaryota</taxon>
        <taxon>Fungi</taxon>
        <taxon>Fungi incertae sedis</taxon>
        <taxon>Blastocladiomycota</taxon>
        <taxon>Blastocladiomycetes</taxon>
        <taxon>Blastocladiales</taxon>
        <taxon>Blastocladiaceae</taxon>
        <taxon>Allomyces</taxon>
    </lineage>
</organism>
<feature type="domain" description="Aminotransferase class I/classII large" evidence="7">
    <location>
        <begin position="98"/>
        <end position="480"/>
    </location>
</feature>
<dbReference type="eggNOG" id="KOG0634">
    <property type="taxonomic scope" value="Eukaryota"/>
</dbReference>
<dbReference type="OrthoDB" id="691673at2759"/>
<accession>A0A0L0TER7</accession>
<dbReference type="AlphaFoldDB" id="A0A0L0TER7"/>
<keyword evidence="9" id="KW-1185">Reference proteome</keyword>
<keyword evidence="3" id="KW-0032">Aminotransferase</keyword>
<evidence type="ECO:0000256" key="2">
    <source>
        <dbReference type="ARBA" id="ARBA00007441"/>
    </source>
</evidence>
<dbReference type="PANTHER" id="PTHR42790:SF19">
    <property type="entry name" value="KYNURENINE_ALPHA-AMINOADIPATE AMINOTRANSFERASE, MITOCHONDRIAL"/>
    <property type="match status" value="1"/>
</dbReference>
<evidence type="ECO:0000256" key="6">
    <source>
        <dbReference type="SAM" id="MobiDB-lite"/>
    </source>
</evidence>
<dbReference type="SUPFAM" id="SSF53383">
    <property type="entry name" value="PLP-dependent transferases"/>
    <property type="match status" value="1"/>
</dbReference>
<dbReference type="GO" id="GO:0008483">
    <property type="term" value="F:transaminase activity"/>
    <property type="evidence" value="ECO:0007669"/>
    <property type="project" value="UniProtKB-KW"/>
</dbReference>
<dbReference type="CDD" id="cd00609">
    <property type="entry name" value="AAT_like"/>
    <property type="match status" value="1"/>
</dbReference>
<name>A0A0L0TER7_ALLM3</name>
<comment type="cofactor">
    <cofactor evidence="1">
        <name>pyridoxal 5'-phosphate</name>
        <dbReference type="ChEBI" id="CHEBI:597326"/>
    </cofactor>
</comment>
<dbReference type="Proteomes" id="UP000054350">
    <property type="component" value="Unassembled WGS sequence"/>
</dbReference>
<keyword evidence="4" id="KW-0808">Transferase</keyword>
<dbReference type="SMR" id="A0A0L0TER7"/>
<dbReference type="InterPro" id="IPR015424">
    <property type="entry name" value="PyrdxlP-dep_Trfase"/>
</dbReference>
<evidence type="ECO:0000256" key="5">
    <source>
        <dbReference type="ARBA" id="ARBA00022898"/>
    </source>
</evidence>
<comment type="similarity">
    <text evidence="2">Belongs to the class-I pyridoxal-phosphate-dependent aminotransferase family.</text>
</comment>
<feature type="region of interest" description="Disordered" evidence="6">
    <location>
        <begin position="259"/>
        <end position="281"/>
    </location>
</feature>
<evidence type="ECO:0000256" key="3">
    <source>
        <dbReference type="ARBA" id="ARBA00022576"/>
    </source>
</evidence>
<sequence>MSTMTTKNVAAPTTAKPIHDYTPYLTAYSRAREESAISALAPVAELPGMISFAGGAPNPGTFEITNLDLTFKNGTTSKLGEKTTQAALQYGATPGMPDLLAFFEQLQLRVHGAPKYANPHLKRRILIGNGSQDLLSKAMAALVKPGDSVLVEARCYPGMLSILDPMVKTMSVKLVAVPIDEDGIDPTALAAILDAWPARKRKPHVLYTVPTSQNPTGATTPLARRRAVYAIAQRHDFLVLEDDPYVYLQYTLPADAVAEQQQQKKQPLVDAPPHPASAPSRNEADLALGARFAATLVPSYMSLDTDGRVLRFDSLSKVVGGGIRIGFLTGPAPIYERLEFDVQATSLQPTSLAQIIVLALVRDVWHSMPDLFLAHTARLSAFYRSRRDAMLRAMSAARLVEDGLVEMANVPTAGMFLWFKLTTVKDALALARGPAMDRKVLLLPGIHCVPSVKPGEKDAYVRATYALATEEMMVEGMKRLRECIDLAMRNEWLQQRQQEEEERAGRVSQLTIAVARGAQTVVENLMGTLLCGLADSRDADEDEDVKRPLK</sequence>
<evidence type="ECO:0000259" key="7">
    <source>
        <dbReference type="Pfam" id="PF00155"/>
    </source>
</evidence>
<dbReference type="PANTHER" id="PTHR42790">
    <property type="entry name" value="AMINOTRANSFERASE"/>
    <property type="match status" value="1"/>
</dbReference>
<evidence type="ECO:0000313" key="8">
    <source>
        <dbReference type="EMBL" id="KNE73151.1"/>
    </source>
</evidence>
<reference evidence="9" key="2">
    <citation type="submission" date="2009-11" db="EMBL/GenBank/DDBJ databases">
        <title>The Genome Sequence of Allomyces macrogynus strain ATCC 38327.</title>
        <authorList>
            <consortium name="The Broad Institute Genome Sequencing Platform"/>
            <person name="Russ C."/>
            <person name="Cuomo C."/>
            <person name="Shea T."/>
            <person name="Young S.K."/>
            <person name="Zeng Q."/>
            <person name="Koehrsen M."/>
            <person name="Haas B."/>
            <person name="Borodovsky M."/>
            <person name="Guigo R."/>
            <person name="Alvarado L."/>
            <person name="Berlin A."/>
            <person name="Borenstein D."/>
            <person name="Chen Z."/>
            <person name="Engels R."/>
            <person name="Freedman E."/>
            <person name="Gellesch M."/>
            <person name="Goldberg J."/>
            <person name="Griggs A."/>
            <person name="Gujja S."/>
            <person name="Heiman D."/>
            <person name="Hepburn T."/>
            <person name="Howarth C."/>
            <person name="Jen D."/>
            <person name="Larson L."/>
            <person name="Lewis B."/>
            <person name="Mehta T."/>
            <person name="Park D."/>
            <person name="Pearson M."/>
            <person name="Roberts A."/>
            <person name="Saif S."/>
            <person name="Shenoy N."/>
            <person name="Sisk P."/>
            <person name="Stolte C."/>
            <person name="Sykes S."/>
            <person name="Walk T."/>
            <person name="White J."/>
            <person name="Yandava C."/>
            <person name="Burger G."/>
            <person name="Gray M.W."/>
            <person name="Holland P.W.H."/>
            <person name="King N."/>
            <person name="Lang F.B.F."/>
            <person name="Roger A.J."/>
            <person name="Ruiz-Trillo I."/>
            <person name="Lander E."/>
            <person name="Nusbaum C."/>
        </authorList>
    </citation>
    <scope>NUCLEOTIDE SEQUENCE [LARGE SCALE GENOMIC DNA]</scope>
    <source>
        <strain evidence="9">ATCC 38327</strain>
    </source>
</reference>
<dbReference type="Pfam" id="PF00155">
    <property type="entry name" value="Aminotran_1_2"/>
    <property type="match status" value="1"/>
</dbReference>
<dbReference type="Gene3D" id="3.40.640.10">
    <property type="entry name" value="Type I PLP-dependent aspartate aminotransferase-like (Major domain)"/>
    <property type="match status" value="1"/>
</dbReference>